<proteinExistence type="predicted"/>
<name>A0A9D1VQH4_9BACT</name>
<evidence type="ECO:0000313" key="3">
    <source>
        <dbReference type="Proteomes" id="UP000824246"/>
    </source>
</evidence>
<reference evidence="2" key="1">
    <citation type="journal article" date="2021" name="PeerJ">
        <title>Extensive microbial diversity within the chicken gut microbiome revealed by metagenomics and culture.</title>
        <authorList>
            <person name="Gilroy R."/>
            <person name="Ravi A."/>
            <person name="Getino M."/>
            <person name="Pursley I."/>
            <person name="Horton D.L."/>
            <person name="Alikhan N.F."/>
            <person name="Baker D."/>
            <person name="Gharbi K."/>
            <person name="Hall N."/>
            <person name="Watson M."/>
            <person name="Adriaenssens E.M."/>
            <person name="Foster-Nyarko E."/>
            <person name="Jarju S."/>
            <person name="Secka A."/>
            <person name="Antonio M."/>
            <person name="Oren A."/>
            <person name="Chaudhuri R.R."/>
            <person name="La Ragione R."/>
            <person name="Hildebrand F."/>
            <person name="Pallen M.J."/>
        </authorList>
    </citation>
    <scope>NUCLEOTIDE SEQUENCE</scope>
    <source>
        <strain evidence="2">ChiHjej12B11-16260</strain>
    </source>
</reference>
<accession>A0A9D1VQH4</accession>
<reference evidence="2" key="2">
    <citation type="submission" date="2021-04" db="EMBL/GenBank/DDBJ databases">
        <authorList>
            <person name="Gilroy R."/>
        </authorList>
    </citation>
    <scope>NUCLEOTIDE SEQUENCE</scope>
    <source>
        <strain evidence="2">ChiHjej12B11-16260</strain>
    </source>
</reference>
<evidence type="ECO:0000256" key="1">
    <source>
        <dbReference type="SAM" id="SignalP"/>
    </source>
</evidence>
<organism evidence="2 3">
    <name type="scientific">Candidatus Barnesiella excrementipullorum</name>
    <dbReference type="NCBI Taxonomy" id="2838479"/>
    <lineage>
        <taxon>Bacteria</taxon>
        <taxon>Pseudomonadati</taxon>
        <taxon>Bacteroidota</taxon>
        <taxon>Bacteroidia</taxon>
        <taxon>Bacteroidales</taxon>
        <taxon>Barnesiellaceae</taxon>
        <taxon>Barnesiella</taxon>
    </lineage>
</organism>
<dbReference type="EMBL" id="DXFB01000046">
    <property type="protein sequence ID" value="HIX44943.1"/>
    <property type="molecule type" value="Genomic_DNA"/>
</dbReference>
<comment type="caution">
    <text evidence="2">The sequence shown here is derived from an EMBL/GenBank/DDBJ whole genome shotgun (WGS) entry which is preliminary data.</text>
</comment>
<feature type="chain" id="PRO_5039182703" description="T9SS C-terminal target domain-containing protein" evidence="1">
    <location>
        <begin position="21"/>
        <end position="281"/>
    </location>
</feature>
<evidence type="ECO:0008006" key="4">
    <source>
        <dbReference type="Google" id="ProtNLM"/>
    </source>
</evidence>
<feature type="signal peptide" evidence="1">
    <location>
        <begin position="1"/>
        <end position="20"/>
    </location>
</feature>
<protein>
    <recommendedName>
        <fullName evidence="4">T9SS C-terminal target domain-containing protein</fullName>
    </recommendedName>
</protein>
<evidence type="ECO:0000313" key="2">
    <source>
        <dbReference type="EMBL" id="HIX44943.1"/>
    </source>
</evidence>
<dbReference type="AlphaFoldDB" id="A0A9D1VQH4"/>
<sequence>MKRILLSSVLFLAGYIGCMAAHDYIPYVAGGKEWVEYTPAGTPAYFRYTIDGTAEIEGKEYQIMAERRYAPMETPSYTDGEPIYVREENKRVYIYRNGQEELIYDFNLEAGDAVAATGDAGEYTIHVDSVVEREVAGKLHNFYYVWYESDNFPNSPGANKLCDTWVEGIGAVNIAILHSNGRFGQSGTAVFSYYREPSTDFVYPEEHDVIDFSSVNAVMTDAVLRRDGSLLSCSGRLTLYDLGGRHVADGSTIDLARLPRGVYVAKAELSGGTTAVAKVVW</sequence>
<keyword evidence="1" id="KW-0732">Signal</keyword>
<gene>
    <name evidence="2" type="ORF">H9982_01850</name>
</gene>
<dbReference type="Proteomes" id="UP000824246">
    <property type="component" value="Unassembled WGS sequence"/>
</dbReference>